<evidence type="ECO:0000313" key="3">
    <source>
        <dbReference type="Proteomes" id="UP000636479"/>
    </source>
</evidence>
<dbReference type="EMBL" id="JACAZF010000001">
    <property type="protein sequence ID" value="KAF7316407.1"/>
    <property type="molecule type" value="Genomic_DNA"/>
</dbReference>
<accession>A0A8H6TGQ3</accession>
<dbReference type="GeneID" id="59341036"/>
<dbReference type="RefSeq" id="XP_037226430.1">
    <property type="nucleotide sequence ID" value="XM_037358520.1"/>
</dbReference>
<feature type="compositionally biased region" description="Polar residues" evidence="1">
    <location>
        <begin position="472"/>
        <end position="481"/>
    </location>
</feature>
<reference evidence="2" key="1">
    <citation type="submission" date="2020-05" db="EMBL/GenBank/DDBJ databases">
        <title>Mycena genomes resolve the evolution of fungal bioluminescence.</title>
        <authorList>
            <person name="Tsai I.J."/>
        </authorList>
    </citation>
    <scope>NUCLEOTIDE SEQUENCE</scope>
    <source>
        <strain evidence="2">171206Taipei</strain>
    </source>
</reference>
<sequence>MSQHNPLASTSTPSTKCPPTPECKFKFDPIELQPLPQTNQARLDWFLKVSSAAVWSPRLPSPHWSRILNRENKGTVDNSEIQGDSDINASIAHSQHILYPNSSVEQRMTARRALVSNATFHAILVRNGVTKSSYSKPLANALEVYFHALAVFDFFLAEMWVIHPVDTYRYVSVRCLLSFYFHPHSSRRRPGSLEKRKWLEDDHEDESRPTQKHCRGLDPVTAIVHYLPQVPAIAPLLRLTTTQEDKKIEAQGKGSKRCKENRPPHRSSWSSRPRSSHEIFRDQLPTLPLSMFFDAAARLPRPALDDLLRLEPLWYNGVMDCGQALSARDLLAVLSLASPTISNADLTLLRNATCDHIRRITRLADLLNVPSLGRSRKLDLAAVYFFIANHERDLPPEQTWLWQVSRPARLMAKAKGQSIPFKTVANGETLGVLRTLRRLGDQGAREMGWIGEPLRITGGLTSSPAPLDSETRAGSDSSFPV</sequence>
<keyword evidence="3" id="KW-1185">Reference proteome</keyword>
<name>A0A8H6TGQ3_9AGAR</name>
<proteinExistence type="predicted"/>
<dbReference type="Proteomes" id="UP000636479">
    <property type="component" value="Unassembled WGS sequence"/>
</dbReference>
<organism evidence="2 3">
    <name type="scientific">Mycena indigotica</name>
    <dbReference type="NCBI Taxonomy" id="2126181"/>
    <lineage>
        <taxon>Eukaryota</taxon>
        <taxon>Fungi</taxon>
        <taxon>Dikarya</taxon>
        <taxon>Basidiomycota</taxon>
        <taxon>Agaricomycotina</taxon>
        <taxon>Agaricomycetes</taxon>
        <taxon>Agaricomycetidae</taxon>
        <taxon>Agaricales</taxon>
        <taxon>Marasmiineae</taxon>
        <taxon>Mycenaceae</taxon>
        <taxon>Mycena</taxon>
    </lineage>
</organism>
<feature type="region of interest" description="Disordered" evidence="1">
    <location>
        <begin position="244"/>
        <end position="275"/>
    </location>
</feature>
<gene>
    <name evidence="2" type="ORF">MIND_00159500</name>
</gene>
<dbReference type="AlphaFoldDB" id="A0A8H6TGQ3"/>
<evidence type="ECO:0000313" key="2">
    <source>
        <dbReference type="EMBL" id="KAF7316407.1"/>
    </source>
</evidence>
<feature type="region of interest" description="Disordered" evidence="1">
    <location>
        <begin position="460"/>
        <end position="481"/>
    </location>
</feature>
<comment type="caution">
    <text evidence="2">The sequence shown here is derived from an EMBL/GenBank/DDBJ whole genome shotgun (WGS) entry which is preliminary data.</text>
</comment>
<feature type="region of interest" description="Disordered" evidence="1">
    <location>
        <begin position="1"/>
        <end position="20"/>
    </location>
</feature>
<dbReference type="OrthoDB" id="3127650at2759"/>
<protein>
    <submittedName>
        <fullName evidence="2">Uncharacterized protein</fullName>
    </submittedName>
</protein>
<evidence type="ECO:0000256" key="1">
    <source>
        <dbReference type="SAM" id="MobiDB-lite"/>
    </source>
</evidence>